<evidence type="ECO:0000313" key="1">
    <source>
        <dbReference type="EMBL" id="SFJ15359.1"/>
    </source>
</evidence>
<gene>
    <name evidence="1" type="ORF">SAMN05421638_0002</name>
</gene>
<dbReference type="PROSITE" id="PS51257">
    <property type="entry name" value="PROKAR_LIPOPROTEIN"/>
    <property type="match status" value="1"/>
</dbReference>
<protein>
    <submittedName>
        <fullName evidence="1">Uncharacterized protein</fullName>
    </submittedName>
</protein>
<keyword evidence="2" id="KW-1185">Reference proteome</keyword>
<dbReference type="RefSeq" id="WP_089820438.1">
    <property type="nucleotide sequence ID" value="NZ_FORQ01000010.1"/>
</dbReference>
<evidence type="ECO:0000313" key="2">
    <source>
        <dbReference type="Proteomes" id="UP000242560"/>
    </source>
</evidence>
<name>A0A1I3P1N6_9FLAO</name>
<dbReference type="EMBL" id="FORQ01000010">
    <property type="protein sequence ID" value="SFJ15359.1"/>
    <property type="molecule type" value="Genomic_DNA"/>
</dbReference>
<dbReference type="Proteomes" id="UP000242560">
    <property type="component" value="Unassembled WGS sequence"/>
</dbReference>
<sequence>MKNLSIIILVFVLSCQQKKSTEIKSQNHIVERDTIQNGENNPISKSLTLDTAKQKLPEEIKQNSVEADADFQWEANEKLSKLLKHYGENLPDYFGGGFIDEKGNLVINIKGKLENGKGKVTNIIGSDNIRFKSTKYSSKELNDIMEYLNNFAQKPENRKTIINLSGWSLMENYIEVCFKKMDKNSEADFRKYILDSEAIRFKECGEFRFN</sequence>
<reference evidence="2" key="1">
    <citation type="submission" date="2016-10" db="EMBL/GenBank/DDBJ databases">
        <authorList>
            <person name="Varghese N."/>
            <person name="Submissions S."/>
        </authorList>
    </citation>
    <scope>NUCLEOTIDE SEQUENCE [LARGE SCALE GENOMIC DNA]</scope>
    <source>
        <strain evidence="2">DSM 22251</strain>
    </source>
</reference>
<organism evidence="1 2">
    <name type="scientific">Kaistella treverensis</name>
    <dbReference type="NCBI Taxonomy" id="631455"/>
    <lineage>
        <taxon>Bacteria</taxon>
        <taxon>Pseudomonadati</taxon>
        <taxon>Bacteroidota</taxon>
        <taxon>Flavobacteriia</taxon>
        <taxon>Flavobacteriales</taxon>
        <taxon>Weeksellaceae</taxon>
        <taxon>Chryseobacterium group</taxon>
        <taxon>Kaistella</taxon>
    </lineage>
</organism>
<accession>A0A1I3P1N6</accession>
<dbReference type="AlphaFoldDB" id="A0A1I3P1N6"/>
<proteinExistence type="predicted"/>